<proteinExistence type="predicted"/>
<reference evidence="1 2" key="1">
    <citation type="submission" date="2024-09" db="EMBL/GenBank/DDBJ databases">
        <title>Rethinking Asexuality: The Enigmatic Case of Functional Sexual Genes in Lepraria (Stereocaulaceae).</title>
        <authorList>
            <person name="Doellman M."/>
            <person name="Sun Y."/>
            <person name="Barcenas-Pena A."/>
            <person name="Lumbsch H.T."/>
            <person name="Grewe F."/>
        </authorList>
    </citation>
    <scope>NUCLEOTIDE SEQUENCE [LARGE SCALE GENOMIC DNA]</scope>
    <source>
        <strain evidence="1 2">Mercado 3170</strain>
    </source>
</reference>
<protein>
    <submittedName>
        <fullName evidence="1">Uncharacterized protein</fullName>
    </submittedName>
</protein>
<evidence type="ECO:0000313" key="1">
    <source>
        <dbReference type="EMBL" id="KAL2047674.1"/>
    </source>
</evidence>
<sequence>MPSQGYMARVARYALQRLGNMTPLIVKGAMSCGGDFAFLGATHSDLCMLMHIGTTVDNLEPIRVGLAVAPESSLARRLTLLAVPCKDSIVCCDRITVGTSELGHCRLCT</sequence>
<evidence type="ECO:0000313" key="2">
    <source>
        <dbReference type="Proteomes" id="UP001590950"/>
    </source>
</evidence>
<comment type="caution">
    <text evidence="1">The sequence shown here is derived from an EMBL/GenBank/DDBJ whole genome shotgun (WGS) entry which is preliminary data.</text>
</comment>
<name>A0ABR4ASP8_9LECA</name>
<accession>A0ABR4ASP8</accession>
<dbReference type="EMBL" id="JBEFKJ010000002">
    <property type="protein sequence ID" value="KAL2047674.1"/>
    <property type="molecule type" value="Genomic_DNA"/>
</dbReference>
<keyword evidence="2" id="KW-1185">Reference proteome</keyword>
<dbReference type="Proteomes" id="UP001590950">
    <property type="component" value="Unassembled WGS sequence"/>
</dbReference>
<gene>
    <name evidence="1" type="ORF">N7G274_000716</name>
</gene>
<organism evidence="1 2">
    <name type="scientific">Stereocaulon virgatum</name>
    <dbReference type="NCBI Taxonomy" id="373712"/>
    <lineage>
        <taxon>Eukaryota</taxon>
        <taxon>Fungi</taxon>
        <taxon>Dikarya</taxon>
        <taxon>Ascomycota</taxon>
        <taxon>Pezizomycotina</taxon>
        <taxon>Lecanoromycetes</taxon>
        <taxon>OSLEUM clade</taxon>
        <taxon>Lecanoromycetidae</taxon>
        <taxon>Lecanorales</taxon>
        <taxon>Lecanorineae</taxon>
        <taxon>Stereocaulaceae</taxon>
        <taxon>Stereocaulon</taxon>
    </lineage>
</organism>